<dbReference type="AlphaFoldDB" id="A0A453H0I1"/>
<protein>
    <submittedName>
        <fullName evidence="1">Uncharacterized protein</fullName>
    </submittedName>
</protein>
<proteinExistence type="predicted"/>
<evidence type="ECO:0000313" key="1">
    <source>
        <dbReference type="EnsemblPlants" id="AET4Gv20020400.1"/>
    </source>
</evidence>
<evidence type="ECO:0000313" key="2">
    <source>
        <dbReference type="Proteomes" id="UP000015105"/>
    </source>
</evidence>
<sequence length="70" mass="8266">MEDQDAFERDFCQLKPYYMDTWLVPFFFTTLQLFSLSMHCAGCHLIRVLFPVLLHHPLGFQLAESKQISI</sequence>
<keyword evidence="2" id="KW-1185">Reference proteome</keyword>
<dbReference type="Gramene" id="AET4Gv20020400.1">
    <property type="protein sequence ID" value="AET4Gv20020400.1"/>
    <property type="gene ID" value="AET4Gv20020400"/>
</dbReference>
<reference evidence="2" key="2">
    <citation type="journal article" date="2017" name="Nat. Plants">
        <title>The Aegilops tauschii genome reveals multiple impacts of transposons.</title>
        <authorList>
            <person name="Zhao G."/>
            <person name="Zou C."/>
            <person name="Li K."/>
            <person name="Wang K."/>
            <person name="Li T."/>
            <person name="Gao L."/>
            <person name="Zhang X."/>
            <person name="Wang H."/>
            <person name="Yang Z."/>
            <person name="Liu X."/>
            <person name="Jiang W."/>
            <person name="Mao L."/>
            <person name="Kong X."/>
            <person name="Jiao Y."/>
            <person name="Jia J."/>
        </authorList>
    </citation>
    <scope>NUCLEOTIDE SEQUENCE [LARGE SCALE GENOMIC DNA]</scope>
    <source>
        <strain evidence="2">cv. AL8/78</strain>
    </source>
</reference>
<dbReference type="Proteomes" id="UP000015105">
    <property type="component" value="Chromosome 4D"/>
</dbReference>
<organism evidence="1 2">
    <name type="scientific">Aegilops tauschii subsp. strangulata</name>
    <name type="common">Goatgrass</name>
    <dbReference type="NCBI Taxonomy" id="200361"/>
    <lineage>
        <taxon>Eukaryota</taxon>
        <taxon>Viridiplantae</taxon>
        <taxon>Streptophyta</taxon>
        <taxon>Embryophyta</taxon>
        <taxon>Tracheophyta</taxon>
        <taxon>Spermatophyta</taxon>
        <taxon>Magnoliopsida</taxon>
        <taxon>Liliopsida</taxon>
        <taxon>Poales</taxon>
        <taxon>Poaceae</taxon>
        <taxon>BOP clade</taxon>
        <taxon>Pooideae</taxon>
        <taxon>Triticodae</taxon>
        <taxon>Triticeae</taxon>
        <taxon>Triticinae</taxon>
        <taxon>Aegilops</taxon>
    </lineage>
</organism>
<reference evidence="2" key="1">
    <citation type="journal article" date="2014" name="Science">
        <title>Ancient hybridizations among the ancestral genomes of bread wheat.</title>
        <authorList>
            <consortium name="International Wheat Genome Sequencing Consortium,"/>
            <person name="Marcussen T."/>
            <person name="Sandve S.R."/>
            <person name="Heier L."/>
            <person name="Spannagl M."/>
            <person name="Pfeifer M."/>
            <person name="Jakobsen K.S."/>
            <person name="Wulff B.B."/>
            <person name="Steuernagel B."/>
            <person name="Mayer K.F."/>
            <person name="Olsen O.A."/>
        </authorList>
    </citation>
    <scope>NUCLEOTIDE SEQUENCE [LARGE SCALE GENOMIC DNA]</scope>
    <source>
        <strain evidence="2">cv. AL8/78</strain>
    </source>
</reference>
<reference evidence="1" key="4">
    <citation type="submission" date="2019-03" db="UniProtKB">
        <authorList>
            <consortium name="EnsemblPlants"/>
        </authorList>
    </citation>
    <scope>IDENTIFICATION</scope>
</reference>
<accession>A0A453H0I1</accession>
<reference evidence="1" key="3">
    <citation type="journal article" date="2017" name="Nature">
        <title>Genome sequence of the progenitor of the wheat D genome Aegilops tauschii.</title>
        <authorList>
            <person name="Luo M.C."/>
            <person name="Gu Y.Q."/>
            <person name="Puiu D."/>
            <person name="Wang H."/>
            <person name="Twardziok S.O."/>
            <person name="Deal K.R."/>
            <person name="Huo N."/>
            <person name="Zhu T."/>
            <person name="Wang L."/>
            <person name="Wang Y."/>
            <person name="McGuire P.E."/>
            <person name="Liu S."/>
            <person name="Long H."/>
            <person name="Ramasamy R.K."/>
            <person name="Rodriguez J.C."/>
            <person name="Van S.L."/>
            <person name="Yuan L."/>
            <person name="Wang Z."/>
            <person name="Xia Z."/>
            <person name="Xiao L."/>
            <person name="Anderson O.D."/>
            <person name="Ouyang S."/>
            <person name="Liang Y."/>
            <person name="Zimin A.V."/>
            <person name="Pertea G."/>
            <person name="Qi P."/>
            <person name="Bennetzen J.L."/>
            <person name="Dai X."/>
            <person name="Dawson M.W."/>
            <person name="Muller H.G."/>
            <person name="Kugler K."/>
            <person name="Rivarola-Duarte L."/>
            <person name="Spannagl M."/>
            <person name="Mayer K.F.X."/>
            <person name="Lu F.H."/>
            <person name="Bevan M.W."/>
            <person name="Leroy P."/>
            <person name="Li P."/>
            <person name="You F.M."/>
            <person name="Sun Q."/>
            <person name="Liu Z."/>
            <person name="Lyons E."/>
            <person name="Wicker T."/>
            <person name="Salzberg S.L."/>
            <person name="Devos K.M."/>
            <person name="Dvorak J."/>
        </authorList>
    </citation>
    <scope>NUCLEOTIDE SEQUENCE [LARGE SCALE GENOMIC DNA]</scope>
    <source>
        <strain evidence="1">cv. AL8/78</strain>
    </source>
</reference>
<reference evidence="1" key="5">
    <citation type="journal article" date="2021" name="G3 (Bethesda)">
        <title>Aegilops tauschii genome assembly Aet v5.0 features greater sequence contiguity and improved annotation.</title>
        <authorList>
            <person name="Wang L."/>
            <person name="Zhu T."/>
            <person name="Rodriguez J.C."/>
            <person name="Deal K.R."/>
            <person name="Dubcovsky J."/>
            <person name="McGuire P.E."/>
            <person name="Lux T."/>
            <person name="Spannagl M."/>
            <person name="Mayer K.F.X."/>
            <person name="Baldrich P."/>
            <person name="Meyers B.C."/>
            <person name="Huo N."/>
            <person name="Gu Y.Q."/>
            <person name="Zhou H."/>
            <person name="Devos K.M."/>
            <person name="Bennetzen J.L."/>
            <person name="Unver T."/>
            <person name="Budak H."/>
            <person name="Gulick P.J."/>
            <person name="Galiba G."/>
            <person name="Kalapos B."/>
            <person name="Nelson D.R."/>
            <person name="Li P."/>
            <person name="You F.M."/>
            <person name="Luo M.C."/>
            <person name="Dvorak J."/>
        </authorList>
    </citation>
    <scope>NUCLEOTIDE SEQUENCE [LARGE SCALE GENOMIC DNA]</scope>
    <source>
        <strain evidence="1">cv. AL8/78</strain>
    </source>
</reference>
<dbReference type="EnsemblPlants" id="AET4Gv20020400.1">
    <property type="protein sequence ID" value="AET4Gv20020400.1"/>
    <property type="gene ID" value="AET4Gv20020400"/>
</dbReference>
<name>A0A453H0I1_AEGTS</name>